<keyword evidence="8" id="KW-0592">Phosphate transport</keyword>
<keyword evidence="16" id="KW-0472">Membrane</keyword>
<evidence type="ECO:0000259" key="19">
    <source>
        <dbReference type="PROSITE" id="PS50112"/>
    </source>
</evidence>
<evidence type="ECO:0000256" key="11">
    <source>
        <dbReference type="ARBA" id="ARBA00022741"/>
    </source>
</evidence>
<dbReference type="GO" id="GO:0006817">
    <property type="term" value="P:phosphate ion transport"/>
    <property type="evidence" value="ECO:0007669"/>
    <property type="project" value="UniProtKB-KW"/>
</dbReference>
<evidence type="ECO:0000256" key="5">
    <source>
        <dbReference type="ARBA" id="ARBA00022448"/>
    </source>
</evidence>
<dbReference type="EC" id="2.7.13.3" evidence="3"/>
<name>A0A4T0UQU4_9NEIS</name>
<dbReference type="NCBIfam" id="TIGR02966">
    <property type="entry name" value="phoR_proteo"/>
    <property type="match status" value="1"/>
</dbReference>
<dbReference type="Proteomes" id="UP000308891">
    <property type="component" value="Unassembled WGS sequence"/>
</dbReference>
<keyword evidence="21" id="KW-1185">Reference proteome</keyword>
<feature type="domain" description="PAS" evidence="19">
    <location>
        <begin position="96"/>
        <end position="150"/>
    </location>
</feature>
<dbReference type="GO" id="GO:0000155">
    <property type="term" value="F:phosphorelay sensor kinase activity"/>
    <property type="evidence" value="ECO:0007669"/>
    <property type="project" value="InterPro"/>
</dbReference>
<dbReference type="OrthoDB" id="9813151at2"/>
<evidence type="ECO:0000256" key="13">
    <source>
        <dbReference type="ARBA" id="ARBA00022840"/>
    </source>
</evidence>
<dbReference type="InterPro" id="IPR000014">
    <property type="entry name" value="PAS"/>
</dbReference>
<evidence type="ECO:0000313" key="21">
    <source>
        <dbReference type="Proteomes" id="UP000308891"/>
    </source>
</evidence>
<evidence type="ECO:0000256" key="8">
    <source>
        <dbReference type="ARBA" id="ARBA00022592"/>
    </source>
</evidence>
<dbReference type="Gene3D" id="3.30.450.20">
    <property type="entry name" value="PAS domain"/>
    <property type="match status" value="1"/>
</dbReference>
<evidence type="ECO:0000313" key="20">
    <source>
        <dbReference type="EMBL" id="TIC81202.1"/>
    </source>
</evidence>
<dbReference type="CDD" id="cd00130">
    <property type="entry name" value="PAS"/>
    <property type="match status" value="1"/>
</dbReference>
<keyword evidence="12 20" id="KW-0418">Kinase</keyword>
<keyword evidence="14" id="KW-1133">Transmembrane helix</keyword>
<dbReference type="InterPro" id="IPR036097">
    <property type="entry name" value="HisK_dim/P_sf"/>
</dbReference>
<dbReference type="InterPro" id="IPR003594">
    <property type="entry name" value="HATPase_dom"/>
</dbReference>
<dbReference type="InterPro" id="IPR035965">
    <property type="entry name" value="PAS-like_dom_sf"/>
</dbReference>
<comment type="subcellular location">
    <subcellularLocation>
        <location evidence="2">Cell inner membrane</location>
        <topology evidence="2">Multi-pass membrane protein</topology>
    </subcellularLocation>
</comment>
<keyword evidence="11" id="KW-0547">Nucleotide-binding</keyword>
<dbReference type="InterPro" id="IPR003661">
    <property type="entry name" value="HisK_dim/P_dom"/>
</dbReference>
<dbReference type="FunFam" id="1.10.287.130:FF:000008">
    <property type="entry name" value="Two-component sensor histidine kinase"/>
    <property type="match status" value="1"/>
</dbReference>
<dbReference type="GO" id="GO:0005524">
    <property type="term" value="F:ATP binding"/>
    <property type="evidence" value="ECO:0007669"/>
    <property type="project" value="UniProtKB-KW"/>
</dbReference>
<dbReference type="FunFam" id="3.30.565.10:FF:000006">
    <property type="entry name" value="Sensor histidine kinase WalK"/>
    <property type="match status" value="1"/>
</dbReference>
<keyword evidence="5" id="KW-0813">Transport</keyword>
<evidence type="ECO:0000259" key="18">
    <source>
        <dbReference type="PROSITE" id="PS50109"/>
    </source>
</evidence>
<dbReference type="InterPro" id="IPR050351">
    <property type="entry name" value="BphY/WalK/GraS-like"/>
</dbReference>
<dbReference type="SMART" id="SM00091">
    <property type="entry name" value="PAS"/>
    <property type="match status" value="1"/>
</dbReference>
<dbReference type="GO" id="GO:0005886">
    <property type="term" value="C:plasma membrane"/>
    <property type="evidence" value="ECO:0007669"/>
    <property type="project" value="UniProtKB-SubCell"/>
</dbReference>
<dbReference type="PROSITE" id="PS50109">
    <property type="entry name" value="HIS_KIN"/>
    <property type="match status" value="1"/>
</dbReference>
<dbReference type="InterPro" id="IPR005467">
    <property type="entry name" value="His_kinase_dom"/>
</dbReference>
<feature type="domain" description="Histidine kinase" evidence="18">
    <location>
        <begin position="212"/>
        <end position="428"/>
    </location>
</feature>
<accession>A0A4T0UQU4</accession>
<keyword evidence="15" id="KW-0902">Two-component regulatory system</keyword>
<dbReference type="SUPFAM" id="SSF47384">
    <property type="entry name" value="Homodimeric domain of signal transducing histidine kinase"/>
    <property type="match status" value="1"/>
</dbReference>
<dbReference type="PANTHER" id="PTHR45453:SF1">
    <property type="entry name" value="PHOSPHATE REGULON SENSOR PROTEIN PHOR"/>
    <property type="match status" value="1"/>
</dbReference>
<proteinExistence type="predicted"/>
<dbReference type="GO" id="GO:0016036">
    <property type="term" value="P:cellular response to phosphate starvation"/>
    <property type="evidence" value="ECO:0007669"/>
    <property type="project" value="TreeGrafter"/>
</dbReference>
<dbReference type="Gene3D" id="3.30.565.10">
    <property type="entry name" value="Histidine kinase-like ATPase, C-terminal domain"/>
    <property type="match status" value="1"/>
</dbReference>
<dbReference type="Pfam" id="PF11808">
    <property type="entry name" value="PhoR"/>
    <property type="match status" value="1"/>
</dbReference>
<evidence type="ECO:0000256" key="9">
    <source>
        <dbReference type="ARBA" id="ARBA00022679"/>
    </source>
</evidence>
<dbReference type="AlphaFoldDB" id="A0A4T0UQU4"/>
<evidence type="ECO:0000256" key="14">
    <source>
        <dbReference type="ARBA" id="ARBA00022989"/>
    </source>
</evidence>
<keyword evidence="7" id="KW-0597">Phosphoprotein</keyword>
<dbReference type="InterPro" id="IPR036890">
    <property type="entry name" value="HATPase_C_sf"/>
</dbReference>
<comment type="function">
    <text evidence="17">Member of the two-component regulatory system PhoR/PhoB involved in the phosphate regulon genes expression. PhoR may function as a membrane-associated protein kinase that phosphorylates PhoB in response to environmental signals.</text>
</comment>
<evidence type="ECO:0000256" key="16">
    <source>
        <dbReference type="ARBA" id="ARBA00023136"/>
    </source>
</evidence>
<dbReference type="RefSeq" id="WP_136554189.1">
    <property type="nucleotide sequence ID" value="NZ_STGJ01000012.1"/>
</dbReference>
<dbReference type="Pfam" id="PF02518">
    <property type="entry name" value="HATPase_c"/>
    <property type="match status" value="1"/>
</dbReference>
<dbReference type="InterPro" id="IPR021766">
    <property type="entry name" value="PhoR_N"/>
</dbReference>
<dbReference type="PROSITE" id="PS50112">
    <property type="entry name" value="PAS"/>
    <property type="match status" value="1"/>
</dbReference>
<evidence type="ECO:0000256" key="17">
    <source>
        <dbReference type="ARBA" id="ARBA00025207"/>
    </source>
</evidence>
<keyword evidence="9" id="KW-0808">Transferase</keyword>
<sequence>MREFVQRSLSIAVFITLAALALALAFGAAAALAAALAATLLWLGFHLWHVARLIAWMQHPSPYHMPEGYGSWHAVFMGLYRQARKQHEGRKKLAGTLERFTSAGEAMPDGVLVLDEHERIEWMNPMAVEHFGLDRKRDTGSQVLNLIRHPAFHGYLAAGRFNQPLTLVTGHARERVLSIQLVPFDLSRKLLLSRDITQLERVQTVHRDFVANVSHELRTPLTVVGGFIETLSDMDHVDDATLRQFLPMMLEQSRRMQRLVEDLLALSRLENEPRQTELERVDMAALMNTLRVEAEGLSQGRHRVEVLDAAPDALWGNPFELHSAFGNLVSNAVRYTPEGGRITLAWRAGPDGGRFTVTDTGIGIPREHIPRLTERFYRVDRGRSRASGGTGLGLAIVKHVLARHRARLDVESKPDQGSSFSVSFSREQLCTAAKTETDPA</sequence>
<protein>
    <recommendedName>
        <fullName evidence="4">Phosphate regulon sensor protein PhoR</fullName>
        <ecNumber evidence="3">2.7.13.3</ecNumber>
    </recommendedName>
</protein>
<evidence type="ECO:0000256" key="10">
    <source>
        <dbReference type="ARBA" id="ARBA00022692"/>
    </source>
</evidence>
<reference evidence="20 21" key="1">
    <citation type="submission" date="2019-04" db="EMBL/GenBank/DDBJ databases">
        <title>Crenobacter sp. nov.</title>
        <authorList>
            <person name="Shi S."/>
        </authorList>
    </citation>
    <scope>NUCLEOTIDE SEQUENCE [LARGE SCALE GENOMIC DNA]</scope>
    <source>
        <strain evidence="20 21">GY 70310</strain>
    </source>
</reference>
<dbReference type="EMBL" id="STGJ01000012">
    <property type="protein sequence ID" value="TIC81202.1"/>
    <property type="molecule type" value="Genomic_DNA"/>
</dbReference>
<dbReference type="InterPro" id="IPR014310">
    <property type="entry name" value="Sig_transdc_His_kinase_PhoR"/>
</dbReference>
<dbReference type="GO" id="GO:0004721">
    <property type="term" value="F:phosphoprotein phosphatase activity"/>
    <property type="evidence" value="ECO:0007669"/>
    <property type="project" value="InterPro"/>
</dbReference>
<keyword evidence="6" id="KW-1003">Cell membrane</keyword>
<evidence type="ECO:0000256" key="7">
    <source>
        <dbReference type="ARBA" id="ARBA00022553"/>
    </source>
</evidence>
<comment type="caution">
    <text evidence="20">The sequence shown here is derived from an EMBL/GenBank/DDBJ whole genome shotgun (WGS) entry which is preliminary data.</text>
</comment>
<dbReference type="CDD" id="cd00082">
    <property type="entry name" value="HisKA"/>
    <property type="match status" value="1"/>
</dbReference>
<evidence type="ECO:0000256" key="15">
    <source>
        <dbReference type="ARBA" id="ARBA00023012"/>
    </source>
</evidence>
<dbReference type="SUPFAM" id="SSF55874">
    <property type="entry name" value="ATPase domain of HSP90 chaperone/DNA topoisomerase II/histidine kinase"/>
    <property type="match status" value="1"/>
</dbReference>
<organism evidence="20 21">
    <name type="scientific">Crenobacter intestini</name>
    <dbReference type="NCBI Taxonomy" id="2563443"/>
    <lineage>
        <taxon>Bacteria</taxon>
        <taxon>Pseudomonadati</taxon>
        <taxon>Pseudomonadota</taxon>
        <taxon>Betaproteobacteria</taxon>
        <taxon>Neisseriales</taxon>
        <taxon>Neisseriaceae</taxon>
        <taxon>Crenobacter</taxon>
    </lineage>
</organism>
<dbReference type="SMART" id="SM00387">
    <property type="entry name" value="HATPase_c"/>
    <property type="match status" value="1"/>
</dbReference>
<evidence type="ECO:0000256" key="12">
    <source>
        <dbReference type="ARBA" id="ARBA00022777"/>
    </source>
</evidence>
<evidence type="ECO:0000256" key="4">
    <source>
        <dbReference type="ARBA" id="ARBA00019665"/>
    </source>
</evidence>
<dbReference type="Gene3D" id="1.10.287.130">
    <property type="match status" value="1"/>
</dbReference>
<dbReference type="Pfam" id="PF00512">
    <property type="entry name" value="HisKA"/>
    <property type="match status" value="1"/>
</dbReference>
<evidence type="ECO:0000256" key="3">
    <source>
        <dbReference type="ARBA" id="ARBA00012438"/>
    </source>
</evidence>
<dbReference type="Pfam" id="PF13188">
    <property type="entry name" value="PAS_8"/>
    <property type="match status" value="1"/>
</dbReference>
<evidence type="ECO:0000256" key="2">
    <source>
        <dbReference type="ARBA" id="ARBA00004429"/>
    </source>
</evidence>
<evidence type="ECO:0000256" key="1">
    <source>
        <dbReference type="ARBA" id="ARBA00000085"/>
    </source>
</evidence>
<keyword evidence="10" id="KW-0812">Transmembrane</keyword>
<dbReference type="PANTHER" id="PTHR45453">
    <property type="entry name" value="PHOSPHATE REGULON SENSOR PROTEIN PHOR"/>
    <property type="match status" value="1"/>
</dbReference>
<dbReference type="PRINTS" id="PR00344">
    <property type="entry name" value="BCTRLSENSOR"/>
</dbReference>
<dbReference type="SUPFAM" id="SSF55785">
    <property type="entry name" value="PYP-like sensor domain (PAS domain)"/>
    <property type="match status" value="1"/>
</dbReference>
<comment type="catalytic activity">
    <reaction evidence="1">
        <text>ATP + protein L-histidine = ADP + protein N-phospho-L-histidine.</text>
        <dbReference type="EC" id="2.7.13.3"/>
    </reaction>
</comment>
<dbReference type="InterPro" id="IPR004358">
    <property type="entry name" value="Sig_transdc_His_kin-like_C"/>
</dbReference>
<evidence type="ECO:0000256" key="6">
    <source>
        <dbReference type="ARBA" id="ARBA00022475"/>
    </source>
</evidence>
<dbReference type="SMART" id="SM00388">
    <property type="entry name" value="HisKA"/>
    <property type="match status" value="1"/>
</dbReference>
<keyword evidence="13" id="KW-0067">ATP-binding</keyword>
<gene>
    <name evidence="20" type="primary">phoR</name>
    <name evidence="20" type="ORF">E5K04_11490</name>
</gene>